<keyword evidence="7 8" id="KW-0927">Auxin signaling pathway</keyword>
<dbReference type="InterPro" id="IPR003311">
    <property type="entry name" value="AUX_IAA"/>
</dbReference>
<evidence type="ECO:0000256" key="5">
    <source>
        <dbReference type="ARBA" id="ARBA00023163"/>
    </source>
</evidence>
<comment type="function">
    <text evidence="8">Aux/IAA proteins are short-lived transcriptional factors that function as repressors of early auxin response genes at low auxin concentrations.</text>
</comment>
<evidence type="ECO:0000256" key="7">
    <source>
        <dbReference type="ARBA" id="ARBA00023294"/>
    </source>
</evidence>
<evidence type="ECO:0000259" key="10">
    <source>
        <dbReference type="PROSITE" id="PS51745"/>
    </source>
</evidence>
<feature type="domain" description="PB1" evidence="10">
    <location>
        <begin position="146"/>
        <end position="228"/>
    </location>
</feature>
<protein>
    <recommendedName>
        <fullName evidence="8">Auxin-responsive protein</fullName>
    </recommendedName>
</protein>
<comment type="subunit">
    <text evidence="8">Homodimers and heterodimers.</text>
</comment>
<dbReference type="Pfam" id="PF02309">
    <property type="entry name" value="AUX_IAA"/>
    <property type="match status" value="1"/>
</dbReference>
<dbReference type="Gene3D" id="3.10.20.90">
    <property type="entry name" value="Phosphatidylinositol 3-kinase Catalytic Subunit, Chain A, domain 1"/>
    <property type="match status" value="1"/>
</dbReference>
<comment type="subcellular location">
    <subcellularLocation>
        <location evidence="1 8">Nucleus</location>
    </subcellularLocation>
</comment>
<dbReference type="InterPro" id="IPR053793">
    <property type="entry name" value="PB1-like"/>
</dbReference>
<proteinExistence type="evidence at transcript level"/>
<dbReference type="InterPro" id="IPR033389">
    <property type="entry name" value="AUX/IAA_dom"/>
</dbReference>
<evidence type="ECO:0000256" key="2">
    <source>
        <dbReference type="ARBA" id="ARBA00006728"/>
    </source>
</evidence>
<evidence type="ECO:0000313" key="11">
    <source>
        <dbReference type="EMBL" id="ARQ20696.1"/>
    </source>
</evidence>
<reference evidence="11" key="1">
    <citation type="submission" date="2017-03" db="EMBL/GenBank/DDBJ databases">
        <title>Auxin early resoponse gene sequences.</title>
        <authorList>
            <person name="Tang H."/>
        </authorList>
    </citation>
    <scope>NUCLEOTIDE SEQUENCE</scope>
    <source>
        <strain evidence="11">C</strain>
        <tissue evidence="11">Leaf</tissue>
    </source>
</reference>
<dbReference type="GO" id="GO:0005634">
    <property type="term" value="C:nucleus"/>
    <property type="evidence" value="ECO:0007669"/>
    <property type="project" value="UniProtKB-SubCell"/>
</dbReference>
<dbReference type="GO" id="GO:0006355">
    <property type="term" value="P:regulation of DNA-templated transcription"/>
    <property type="evidence" value="ECO:0007669"/>
    <property type="project" value="InterPro"/>
</dbReference>
<evidence type="ECO:0000256" key="6">
    <source>
        <dbReference type="ARBA" id="ARBA00023242"/>
    </source>
</evidence>
<evidence type="ECO:0000256" key="3">
    <source>
        <dbReference type="ARBA" id="ARBA00022491"/>
    </source>
</evidence>
<dbReference type="PANTHER" id="PTHR31734">
    <property type="entry name" value="AUXIN-RESPONSIVE PROTEIN IAA17"/>
    <property type="match status" value="1"/>
</dbReference>
<evidence type="ECO:0000256" key="8">
    <source>
        <dbReference type="RuleBase" id="RU004549"/>
    </source>
</evidence>
<keyword evidence="3 8" id="KW-0678">Repressor</keyword>
<evidence type="ECO:0000256" key="1">
    <source>
        <dbReference type="ARBA" id="ARBA00004123"/>
    </source>
</evidence>
<accession>A0A1X9QDP9</accession>
<dbReference type="AlphaFoldDB" id="A0A1X9QDP9"/>
<dbReference type="PANTHER" id="PTHR31734:SF44">
    <property type="entry name" value="AUXIN-RESPONSIVE PROTEIN"/>
    <property type="match status" value="1"/>
</dbReference>
<sequence length="230" mass="26369">MLSVMELQLGLALPTHNPVKGIDLNQNGFDSKEMGGWWNDNECCLGNKFLGNKKRGFDEAFEDGGERNGKLCVFSWNGQPNEEDDGRGERKGSSITIDKDDEEESHVVGWPPIKSWRKKLMHQHHQQGGRTRIVKDRTVERGTSNSTYVKVNMEGVPIGRKIDLRLYHSYHTLTTTLISMFAKYQDCDKISERYTLTYQDKEGDWLLAGDVPWKTFIETVCRLEIQRNVG</sequence>
<dbReference type="PROSITE" id="PS51745">
    <property type="entry name" value="PB1"/>
    <property type="match status" value="1"/>
</dbReference>
<name>A0A1X9QDP9_CAMSI</name>
<keyword evidence="6 8" id="KW-0539">Nucleus</keyword>
<feature type="region of interest" description="Disordered" evidence="9">
    <location>
        <begin position="75"/>
        <end position="105"/>
    </location>
</feature>
<keyword evidence="5 8" id="KW-0804">Transcription</keyword>
<comment type="similarity">
    <text evidence="2 8">Belongs to the Aux/IAA family.</text>
</comment>
<evidence type="ECO:0000256" key="9">
    <source>
        <dbReference type="SAM" id="MobiDB-lite"/>
    </source>
</evidence>
<dbReference type="SUPFAM" id="SSF54277">
    <property type="entry name" value="CAD &amp; PB1 domains"/>
    <property type="match status" value="1"/>
</dbReference>
<keyword evidence="4 8" id="KW-0805">Transcription regulation</keyword>
<dbReference type="EMBL" id="KY705300">
    <property type="protein sequence ID" value="ARQ20696.1"/>
    <property type="molecule type" value="mRNA"/>
</dbReference>
<organism evidence="11">
    <name type="scientific">Camellia sinensis</name>
    <name type="common">Tea plant</name>
    <name type="synonym">Thea sinensis</name>
    <dbReference type="NCBI Taxonomy" id="4442"/>
    <lineage>
        <taxon>Eukaryota</taxon>
        <taxon>Viridiplantae</taxon>
        <taxon>Streptophyta</taxon>
        <taxon>Embryophyta</taxon>
        <taxon>Tracheophyta</taxon>
        <taxon>Spermatophyta</taxon>
        <taxon>Magnoliopsida</taxon>
        <taxon>eudicotyledons</taxon>
        <taxon>Gunneridae</taxon>
        <taxon>Pentapetalae</taxon>
        <taxon>asterids</taxon>
        <taxon>Ericales</taxon>
        <taxon>Theaceae</taxon>
        <taxon>Camellia</taxon>
    </lineage>
</organism>
<dbReference type="GO" id="GO:0009734">
    <property type="term" value="P:auxin-activated signaling pathway"/>
    <property type="evidence" value="ECO:0007669"/>
    <property type="project" value="UniProtKB-UniRule"/>
</dbReference>
<evidence type="ECO:0000256" key="4">
    <source>
        <dbReference type="ARBA" id="ARBA00023015"/>
    </source>
</evidence>